<sequence>MFGLVGQTLEQVRDPPGMDPLVVPSPRLESENAARVPDHECADPACGRPGDDLTGGLVLGLADPPLVAGFDLALPGL</sequence>
<dbReference type="Proteomes" id="UP001500503">
    <property type="component" value="Unassembled WGS sequence"/>
</dbReference>
<dbReference type="EMBL" id="BAABHF010000019">
    <property type="protein sequence ID" value="GAA4494486.1"/>
    <property type="molecule type" value="Genomic_DNA"/>
</dbReference>
<keyword evidence="3" id="KW-1185">Reference proteome</keyword>
<name>A0ABP8PYU4_9ACTN</name>
<accession>A0ABP8PYU4</accession>
<organism evidence="2 3">
    <name type="scientific">Actinoallomurus oryzae</name>
    <dbReference type="NCBI Taxonomy" id="502180"/>
    <lineage>
        <taxon>Bacteria</taxon>
        <taxon>Bacillati</taxon>
        <taxon>Actinomycetota</taxon>
        <taxon>Actinomycetes</taxon>
        <taxon>Streptosporangiales</taxon>
        <taxon>Thermomonosporaceae</taxon>
        <taxon>Actinoallomurus</taxon>
    </lineage>
</organism>
<feature type="region of interest" description="Disordered" evidence="1">
    <location>
        <begin position="1"/>
        <end position="20"/>
    </location>
</feature>
<evidence type="ECO:0000313" key="2">
    <source>
        <dbReference type="EMBL" id="GAA4494486.1"/>
    </source>
</evidence>
<comment type="caution">
    <text evidence="2">The sequence shown here is derived from an EMBL/GenBank/DDBJ whole genome shotgun (WGS) entry which is preliminary data.</text>
</comment>
<protein>
    <submittedName>
        <fullName evidence="2">Uncharacterized protein</fullName>
    </submittedName>
</protein>
<evidence type="ECO:0000313" key="3">
    <source>
        <dbReference type="Proteomes" id="UP001500503"/>
    </source>
</evidence>
<evidence type="ECO:0000256" key="1">
    <source>
        <dbReference type="SAM" id="MobiDB-lite"/>
    </source>
</evidence>
<proteinExistence type="predicted"/>
<gene>
    <name evidence="2" type="ORF">GCM10023191_033750</name>
</gene>
<reference evidence="3" key="1">
    <citation type="journal article" date="2019" name="Int. J. Syst. Evol. Microbiol.">
        <title>The Global Catalogue of Microorganisms (GCM) 10K type strain sequencing project: providing services to taxonomists for standard genome sequencing and annotation.</title>
        <authorList>
            <consortium name="The Broad Institute Genomics Platform"/>
            <consortium name="The Broad Institute Genome Sequencing Center for Infectious Disease"/>
            <person name="Wu L."/>
            <person name="Ma J."/>
        </authorList>
    </citation>
    <scope>NUCLEOTIDE SEQUENCE [LARGE SCALE GENOMIC DNA]</scope>
    <source>
        <strain evidence="3">JCM 17933</strain>
    </source>
</reference>